<gene>
    <name evidence="1" type="ORF">VB739_01935</name>
</gene>
<protein>
    <submittedName>
        <fullName evidence="1">20S proteasome subunit A/B</fullName>
    </submittedName>
</protein>
<dbReference type="Proteomes" id="UP001302329">
    <property type="component" value="Unassembled WGS sequence"/>
</dbReference>
<evidence type="ECO:0000313" key="1">
    <source>
        <dbReference type="EMBL" id="MEA5441311.1"/>
    </source>
</evidence>
<sequence>MPYLLPFTVTYCIGYWLEKGLVMVSDSRTNAGVDYISSYSKMHVFQPSSDRLFVLLAAGNLATTQAVISWIRRDLDRPAEAFVAGVRDLRSCDYLFEAAAYIGRVSVAVQQENAAALQQAGASAGASFILGGQIAGEAHGLYLVYPQGNAIMATRETPYLQIGETKYGKPPLDNVGHTNLSLEDAARLCLISEVLTQRSNLTVGPPFELAILPADALALAHQLTLGAEAPELAAMVETWSDAQREALHRLPSFPWEQASSG</sequence>
<keyword evidence="2" id="KW-1185">Reference proteome</keyword>
<keyword evidence="1" id="KW-0647">Proteasome</keyword>
<dbReference type="RefSeq" id="WP_323355463.1">
    <property type="nucleotide sequence ID" value="NZ_JAYGHY010000004.1"/>
</dbReference>
<dbReference type="SUPFAM" id="SSF56235">
    <property type="entry name" value="N-terminal nucleophile aminohydrolases (Ntn hydrolases)"/>
    <property type="match status" value="1"/>
</dbReference>
<dbReference type="InterPro" id="IPR029055">
    <property type="entry name" value="Ntn_hydrolases_N"/>
</dbReference>
<proteinExistence type="predicted"/>
<name>A0ABU5SS75_9CYAN</name>
<dbReference type="Gene3D" id="3.60.20.10">
    <property type="entry name" value="Glutamine Phosphoribosylpyrophosphate, subunit 1, domain 1"/>
    <property type="match status" value="1"/>
</dbReference>
<accession>A0ABU5SS75</accession>
<dbReference type="InterPro" id="IPR016545">
    <property type="entry name" value="UCP009120_prtse"/>
</dbReference>
<dbReference type="PIRSF" id="PIRSF009120">
    <property type="entry name" value="UCP009120_prtse"/>
    <property type="match status" value="1"/>
</dbReference>
<comment type="caution">
    <text evidence="1">The sequence shown here is derived from an EMBL/GenBank/DDBJ whole genome shotgun (WGS) entry which is preliminary data.</text>
</comment>
<dbReference type="GO" id="GO:0000502">
    <property type="term" value="C:proteasome complex"/>
    <property type="evidence" value="ECO:0007669"/>
    <property type="project" value="UniProtKB-KW"/>
</dbReference>
<reference evidence="1 2" key="1">
    <citation type="submission" date="2023-12" db="EMBL/GenBank/DDBJ databases">
        <title>Baltic Sea Cyanobacteria.</title>
        <authorList>
            <person name="Delbaje E."/>
            <person name="Fewer D.P."/>
            <person name="Shishido T.K."/>
        </authorList>
    </citation>
    <scope>NUCLEOTIDE SEQUENCE [LARGE SCALE GENOMIC DNA]</scope>
    <source>
        <strain evidence="1 2">UHCC 0281</strain>
    </source>
</reference>
<evidence type="ECO:0000313" key="2">
    <source>
        <dbReference type="Proteomes" id="UP001302329"/>
    </source>
</evidence>
<organism evidence="1 2">
    <name type="scientific">Cyanobium gracile UHCC 0281</name>
    <dbReference type="NCBI Taxonomy" id="3110309"/>
    <lineage>
        <taxon>Bacteria</taxon>
        <taxon>Bacillati</taxon>
        <taxon>Cyanobacteriota</taxon>
        <taxon>Cyanophyceae</taxon>
        <taxon>Synechococcales</taxon>
        <taxon>Prochlorococcaceae</taxon>
        <taxon>Cyanobium</taxon>
    </lineage>
</organism>
<dbReference type="EMBL" id="JAYGHY010000004">
    <property type="protein sequence ID" value="MEA5441311.1"/>
    <property type="molecule type" value="Genomic_DNA"/>
</dbReference>